<feature type="region of interest" description="Disordered" evidence="1">
    <location>
        <begin position="1"/>
        <end position="21"/>
    </location>
</feature>
<dbReference type="InParanoid" id="A0A251UGG8"/>
<dbReference type="OrthoDB" id="755659at2759"/>
<dbReference type="Proteomes" id="UP000215914">
    <property type="component" value="Chromosome 6"/>
</dbReference>
<feature type="compositionally biased region" description="Basic and acidic residues" evidence="1">
    <location>
        <begin position="49"/>
        <end position="59"/>
    </location>
</feature>
<dbReference type="EMBL" id="CM007895">
    <property type="protein sequence ID" value="OTG21956.1"/>
    <property type="molecule type" value="Genomic_DNA"/>
</dbReference>
<feature type="region of interest" description="Disordered" evidence="1">
    <location>
        <begin position="42"/>
        <end position="89"/>
    </location>
</feature>
<organism evidence="3 4">
    <name type="scientific">Helianthus annuus</name>
    <name type="common">Common sunflower</name>
    <dbReference type="NCBI Taxonomy" id="4232"/>
    <lineage>
        <taxon>Eukaryota</taxon>
        <taxon>Viridiplantae</taxon>
        <taxon>Streptophyta</taxon>
        <taxon>Embryophyta</taxon>
        <taxon>Tracheophyta</taxon>
        <taxon>Spermatophyta</taxon>
        <taxon>Magnoliopsida</taxon>
        <taxon>eudicotyledons</taxon>
        <taxon>Gunneridae</taxon>
        <taxon>Pentapetalae</taxon>
        <taxon>asterids</taxon>
        <taxon>campanulids</taxon>
        <taxon>Asterales</taxon>
        <taxon>Asteraceae</taxon>
        <taxon>Asteroideae</taxon>
        <taxon>Heliantheae alliance</taxon>
        <taxon>Heliantheae</taxon>
        <taxon>Helianthus</taxon>
    </lineage>
</organism>
<evidence type="ECO:0000313" key="4">
    <source>
        <dbReference type="Proteomes" id="UP000215914"/>
    </source>
</evidence>
<reference evidence="3" key="2">
    <citation type="submission" date="2017-02" db="EMBL/GenBank/DDBJ databases">
        <title>Sunflower complete genome.</title>
        <authorList>
            <person name="Langlade N."/>
            <person name="Munos S."/>
        </authorList>
    </citation>
    <scope>NUCLEOTIDE SEQUENCE [LARGE SCALE GENOMIC DNA]</scope>
    <source>
        <tissue evidence="3">Leaves</tissue>
    </source>
</reference>
<sequence length="286" mass="31238">MRSSSCSGGGSFHLEKDDNCTINGSKPAFWNTLSDEGFYRQAGQLTSPHNEEAYVDHDTTSAPEAKQRKSAKAARSNGNSSRRSRAAHMEASLNVTEIVDVNNLPEELGSCPEKYNIADKTHAAKRKTSVSGKRSEKRNGKLSKSKCDIFSIKAGLSSFRSSAGGNSVLGIYGSKRDICDFAKHVDEVSLNELLDGSYKCPDSIKVKEQSTEGLNGSFLLSVREACSVLHLQKPAQTPADSSPSNKYTVEVVYQHFLGHMYPEGISKSTLMRSSQHRVRVRVKVDG</sequence>
<evidence type="ECO:0000313" key="2">
    <source>
        <dbReference type="EMBL" id="KAF5800835.1"/>
    </source>
</evidence>
<dbReference type="EMBL" id="MNCJ02000321">
    <property type="protein sequence ID" value="KAF5800835.1"/>
    <property type="molecule type" value="Genomic_DNA"/>
</dbReference>
<evidence type="ECO:0000313" key="3">
    <source>
        <dbReference type="EMBL" id="OTG21956.1"/>
    </source>
</evidence>
<accession>A0A251UGG8</accession>
<evidence type="ECO:0000256" key="1">
    <source>
        <dbReference type="SAM" id="MobiDB-lite"/>
    </source>
</evidence>
<dbReference type="AlphaFoldDB" id="A0A251UGG8"/>
<dbReference type="Gramene" id="mRNA:HanXRQr2_Chr06g0241171">
    <property type="protein sequence ID" value="mRNA:HanXRQr2_Chr06g0241171"/>
    <property type="gene ID" value="HanXRQr2_Chr06g0241171"/>
</dbReference>
<protein>
    <submittedName>
        <fullName evidence="3">Uncharacterized protein</fullName>
    </submittedName>
</protein>
<feature type="region of interest" description="Disordered" evidence="1">
    <location>
        <begin position="119"/>
        <end position="140"/>
    </location>
</feature>
<name>A0A251UGG8_HELAN</name>
<keyword evidence="4" id="KW-1185">Reference proteome</keyword>
<reference evidence="2" key="3">
    <citation type="submission" date="2020-06" db="EMBL/GenBank/DDBJ databases">
        <title>Helianthus annuus Genome sequencing and assembly Release 2.</title>
        <authorList>
            <person name="Gouzy J."/>
            <person name="Langlade N."/>
            <person name="Munos S."/>
        </authorList>
    </citation>
    <scope>NUCLEOTIDE SEQUENCE</scope>
    <source>
        <tissue evidence="2">Leaves</tissue>
    </source>
</reference>
<dbReference type="PANTHER" id="PTHR36723:SF1">
    <property type="entry name" value="F22C12.19"/>
    <property type="match status" value="1"/>
</dbReference>
<reference evidence="2 4" key="1">
    <citation type="journal article" date="2017" name="Nature">
        <title>The sunflower genome provides insights into oil metabolism, flowering and Asterid evolution.</title>
        <authorList>
            <person name="Badouin H."/>
            <person name="Gouzy J."/>
            <person name="Grassa C.J."/>
            <person name="Murat F."/>
            <person name="Staton S.E."/>
            <person name="Cottret L."/>
            <person name="Lelandais-Briere C."/>
            <person name="Owens G.L."/>
            <person name="Carrere S."/>
            <person name="Mayjonade B."/>
            <person name="Legrand L."/>
            <person name="Gill N."/>
            <person name="Kane N.C."/>
            <person name="Bowers J.E."/>
            <person name="Hubner S."/>
            <person name="Bellec A."/>
            <person name="Berard A."/>
            <person name="Berges H."/>
            <person name="Blanchet N."/>
            <person name="Boniface M.C."/>
            <person name="Brunel D."/>
            <person name="Catrice O."/>
            <person name="Chaidir N."/>
            <person name="Claudel C."/>
            <person name="Donnadieu C."/>
            <person name="Faraut T."/>
            <person name="Fievet G."/>
            <person name="Helmstetter N."/>
            <person name="King M."/>
            <person name="Knapp S.J."/>
            <person name="Lai Z."/>
            <person name="Le Paslier M.C."/>
            <person name="Lippi Y."/>
            <person name="Lorenzon L."/>
            <person name="Mandel J.R."/>
            <person name="Marage G."/>
            <person name="Marchand G."/>
            <person name="Marquand E."/>
            <person name="Bret-Mestries E."/>
            <person name="Morien E."/>
            <person name="Nambeesan S."/>
            <person name="Nguyen T."/>
            <person name="Pegot-Espagnet P."/>
            <person name="Pouilly N."/>
            <person name="Raftis F."/>
            <person name="Sallet E."/>
            <person name="Schiex T."/>
            <person name="Thomas J."/>
            <person name="Vandecasteele C."/>
            <person name="Vares D."/>
            <person name="Vear F."/>
            <person name="Vautrin S."/>
            <person name="Crespi M."/>
            <person name="Mangin B."/>
            <person name="Burke J.M."/>
            <person name="Salse J."/>
            <person name="Munos S."/>
            <person name="Vincourt P."/>
            <person name="Rieseberg L.H."/>
            <person name="Langlade N.B."/>
        </authorList>
    </citation>
    <scope>NUCLEOTIDE SEQUENCE [LARGE SCALE GENOMIC DNA]</scope>
    <source>
        <strain evidence="4">cv. SF193</strain>
        <tissue evidence="2">Leaves</tissue>
    </source>
</reference>
<gene>
    <name evidence="3" type="ORF">HannXRQ_Chr06g0166231</name>
    <name evidence="2" type="ORF">HanXRQr2_Chr06g0241171</name>
</gene>
<proteinExistence type="predicted"/>
<dbReference type="PANTHER" id="PTHR36723">
    <property type="entry name" value="F22C12.19"/>
    <property type="match status" value="1"/>
</dbReference>